<accession>A0AAW2GMG9</accession>
<comment type="caution">
    <text evidence="2">The sequence shown here is derived from an EMBL/GenBank/DDBJ whole genome shotgun (WGS) entry which is preliminary data.</text>
</comment>
<feature type="region of interest" description="Disordered" evidence="1">
    <location>
        <begin position="21"/>
        <end position="41"/>
    </location>
</feature>
<organism evidence="2 3">
    <name type="scientific">Cardiocondyla obscurior</name>
    <dbReference type="NCBI Taxonomy" id="286306"/>
    <lineage>
        <taxon>Eukaryota</taxon>
        <taxon>Metazoa</taxon>
        <taxon>Ecdysozoa</taxon>
        <taxon>Arthropoda</taxon>
        <taxon>Hexapoda</taxon>
        <taxon>Insecta</taxon>
        <taxon>Pterygota</taxon>
        <taxon>Neoptera</taxon>
        <taxon>Endopterygota</taxon>
        <taxon>Hymenoptera</taxon>
        <taxon>Apocrita</taxon>
        <taxon>Aculeata</taxon>
        <taxon>Formicoidea</taxon>
        <taxon>Formicidae</taxon>
        <taxon>Myrmicinae</taxon>
        <taxon>Cardiocondyla</taxon>
    </lineage>
</organism>
<dbReference type="Proteomes" id="UP001430953">
    <property type="component" value="Unassembled WGS sequence"/>
</dbReference>
<keyword evidence="3" id="KW-1185">Reference proteome</keyword>
<reference evidence="2 3" key="1">
    <citation type="submission" date="2023-03" db="EMBL/GenBank/DDBJ databases">
        <title>High recombination rates correlate with genetic variation in Cardiocondyla obscurior ants.</title>
        <authorList>
            <person name="Errbii M."/>
        </authorList>
    </citation>
    <scope>NUCLEOTIDE SEQUENCE [LARGE SCALE GENOMIC DNA]</scope>
    <source>
        <strain evidence="2">Alpha-2009</strain>
        <tissue evidence="2">Whole body</tissue>
    </source>
</reference>
<feature type="compositionally biased region" description="Basic and acidic residues" evidence="1">
    <location>
        <begin position="31"/>
        <end position="41"/>
    </location>
</feature>
<dbReference type="AlphaFoldDB" id="A0AAW2GMG9"/>
<dbReference type="EMBL" id="JADYXP020000003">
    <property type="protein sequence ID" value="KAL0128507.1"/>
    <property type="molecule type" value="Genomic_DNA"/>
</dbReference>
<gene>
    <name evidence="2" type="ORF">PUN28_003676</name>
</gene>
<protein>
    <submittedName>
        <fullName evidence="2">Uncharacterized protein</fullName>
    </submittedName>
</protein>
<proteinExistence type="predicted"/>
<name>A0AAW2GMG9_9HYME</name>
<sequence length="104" mass="12506">MKKGKTQKTWERYEREQIAIKEKTDKRKQKETKDKEKMKVGEKKYIRRVRRPTKAECLMRERSNSSPLIKLMKKMKKRKTGAKVKIEVRKIRNREKSGIVIVCG</sequence>
<evidence type="ECO:0000313" key="2">
    <source>
        <dbReference type="EMBL" id="KAL0128507.1"/>
    </source>
</evidence>
<evidence type="ECO:0000313" key="3">
    <source>
        <dbReference type="Proteomes" id="UP001430953"/>
    </source>
</evidence>
<evidence type="ECO:0000256" key="1">
    <source>
        <dbReference type="SAM" id="MobiDB-lite"/>
    </source>
</evidence>